<dbReference type="EMBL" id="VFPJ01000001">
    <property type="protein sequence ID" value="TQM39582.1"/>
    <property type="molecule type" value="Genomic_DNA"/>
</dbReference>
<evidence type="ECO:0000259" key="1">
    <source>
        <dbReference type="Pfam" id="PF07791"/>
    </source>
</evidence>
<organism evidence="2 3">
    <name type="scientific">Flavobacterium branchiophilum</name>
    <dbReference type="NCBI Taxonomy" id="55197"/>
    <lineage>
        <taxon>Bacteria</taxon>
        <taxon>Pseudomonadati</taxon>
        <taxon>Bacteroidota</taxon>
        <taxon>Flavobacteriia</taxon>
        <taxon>Flavobacteriales</taxon>
        <taxon>Flavobacteriaceae</taxon>
        <taxon>Flavobacterium</taxon>
    </lineage>
</organism>
<dbReference type="Proteomes" id="UP000320773">
    <property type="component" value="Unassembled WGS sequence"/>
</dbReference>
<dbReference type="InterPro" id="IPR012433">
    <property type="entry name" value="Imm11"/>
</dbReference>
<evidence type="ECO:0000313" key="2">
    <source>
        <dbReference type="EMBL" id="TQM39582.1"/>
    </source>
</evidence>
<accession>A0A543G0G6</accession>
<feature type="domain" description="Immunity MXAN-0049 protein" evidence="1">
    <location>
        <begin position="50"/>
        <end position="160"/>
    </location>
</feature>
<gene>
    <name evidence="2" type="ORF">BC670_0386</name>
</gene>
<comment type="caution">
    <text evidence="2">The sequence shown here is derived from an EMBL/GenBank/DDBJ whole genome shotgun (WGS) entry which is preliminary data.</text>
</comment>
<proteinExistence type="predicted"/>
<dbReference type="Pfam" id="PF07791">
    <property type="entry name" value="Imm11"/>
    <property type="match status" value="1"/>
</dbReference>
<protein>
    <recommendedName>
        <fullName evidence="1">Immunity MXAN-0049 protein domain-containing protein</fullName>
    </recommendedName>
</protein>
<dbReference type="AlphaFoldDB" id="A0A543G0G6"/>
<sequence>MEFTTFLLGEKRSQIRLRSKIKYDMFSIDLNKHIIKNNVFLIDEGTKFFDFIGDQGPLKFMSERFKNLIEENNIKGLEFFPIIIEGIDLNYYYYIEDECNSFYERDEDGDRVYGSFQIDLSSWSGTDIFYLKDSGATVCTLRVKEIIEKAKITNVEFEELSKY</sequence>
<name>A0A543G0G6_9FLAO</name>
<dbReference type="RefSeq" id="WP_089079346.1">
    <property type="nucleotide sequence ID" value="NZ_VFPJ01000001.1"/>
</dbReference>
<evidence type="ECO:0000313" key="3">
    <source>
        <dbReference type="Proteomes" id="UP000320773"/>
    </source>
</evidence>
<reference evidence="2 3" key="1">
    <citation type="submission" date="2019-06" db="EMBL/GenBank/DDBJ databases">
        <title>Genomic Encyclopedia of Archaeal and Bacterial Type Strains, Phase II (KMG-II): from individual species to whole genera.</title>
        <authorList>
            <person name="Goeker M."/>
        </authorList>
    </citation>
    <scope>NUCLEOTIDE SEQUENCE [LARGE SCALE GENOMIC DNA]</scope>
    <source>
        <strain evidence="2 3">DSM 24789</strain>
    </source>
</reference>